<organism evidence="2 3">
    <name type="scientific">Candidatus Dojkabacteria bacterium</name>
    <dbReference type="NCBI Taxonomy" id="2099670"/>
    <lineage>
        <taxon>Bacteria</taxon>
        <taxon>Candidatus Dojkabacteria</taxon>
    </lineage>
</organism>
<proteinExistence type="predicted"/>
<evidence type="ECO:0000313" key="3">
    <source>
        <dbReference type="Proteomes" id="UP000554004"/>
    </source>
</evidence>
<evidence type="ECO:0000313" key="2">
    <source>
        <dbReference type="EMBL" id="NLE31077.1"/>
    </source>
</evidence>
<reference evidence="2 3" key="1">
    <citation type="journal article" date="2020" name="Biotechnol. Biofuels">
        <title>New insights from the biogas microbiome by comprehensive genome-resolved metagenomics of nearly 1600 species originating from multiple anaerobic digesters.</title>
        <authorList>
            <person name="Campanaro S."/>
            <person name="Treu L."/>
            <person name="Rodriguez-R L.M."/>
            <person name="Kovalovszki A."/>
            <person name="Ziels R.M."/>
            <person name="Maus I."/>
            <person name="Zhu X."/>
            <person name="Kougias P.G."/>
            <person name="Basile A."/>
            <person name="Luo G."/>
            <person name="Schluter A."/>
            <person name="Konstantinidis K.T."/>
            <person name="Angelidaki I."/>
        </authorList>
    </citation>
    <scope>NUCLEOTIDE SEQUENCE [LARGE SCALE GENOMIC DNA]</scope>
    <source>
        <strain evidence="2">AS06rmzACSIP_421</strain>
    </source>
</reference>
<accession>A0A847ETC9</accession>
<sequence>MKKFLKLIKKNKILSLVLLILIIILILFLVIFLGKKKTPESGYSSNMEKIDSPYPKWSKELNIISQTQLIEIPKNDKILTVTGFNSTVVSVLIEEVYNSFQEINALEDFYLQLSNKDIITYAFDTGILSISSAKGVPLDYEINSQEDIKQFLSRYLDIKEFKFEDETITKGVTKYSGKYLIKETEIGSSFLNGNSFLIEVNKDAKIIKASVLLINESYVKEYQYLPLVDLKELITQSSYPKKIGEVIIEDRYYDTPSPYDFTEYILKSVSLVYIFNDIESRHIVPTYVLDGEAEIKDSYKEKHWSKVRIFICAVDPSYLYTKKDILQEESKEEEGAPFVR</sequence>
<comment type="caution">
    <text evidence="2">The sequence shown here is derived from an EMBL/GenBank/DDBJ whole genome shotgun (WGS) entry which is preliminary data.</text>
</comment>
<feature type="transmembrane region" description="Helical" evidence="1">
    <location>
        <begin position="12"/>
        <end position="34"/>
    </location>
</feature>
<protein>
    <submittedName>
        <fullName evidence="2">Uncharacterized protein</fullName>
    </submittedName>
</protein>
<dbReference type="AlphaFoldDB" id="A0A847ETC9"/>
<dbReference type="EMBL" id="JAAZAL010000085">
    <property type="protein sequence ID" value="NLE31077.1"/>
    <property type="molecule type" value="Genomic_DNA"/>
</dbReference>
<keyword evidence="1" id="KW-0812">Transmembrane</keyword>
<keyword evidence="1" id="KW-0472">Membrane</keyword>
<gene>
    <name evidence="2" type="ORF">GX618_02265</name>
</gene>
<dbReference type="Proteomes" id="UP000554004">
    <property type="component" value="Unassembled WGS sequence"/>
</dbReference>
<evidence type="ECO:0000256" key="1">
    <source>
        <dbReference type="SAM" id="Phobius"/>
    </source>
</evidence>
<name>A0A847ETC9_9BACT</name>
<keyword evidence="1" id="KW-1133">Transmembrane helix</keyword>